<evidence type="ECO:0000256" key="2">
    <source>
        <dbReference type="ARBA" id="ARBA00022573"/>
    </source>
</evidence>
<dbReference type="GO" id="GO:0008276">
    <property type="term" value="F:protein methyltransferase activity"/>
    <property type="evidence" value="ECO:0007669"/>
    <property type="project" value="InterPro"/>
</dbReference>
<dbReference type="InterPro" id="IPR029063">
    <property type="entry name" value="SAM-dependent_MTases_sf"/>
</dbReference>
<proteinExistence type="predicted"/>
<dbReference type="InterPro" id="IPR014777">
    <property type="entry name" value="4pyrrole_Mease_sub1"/>
</dbReference>
<dbReference type="EMBL" id="WUPT01000002">
    <property type="protein sequence ID" value="MXQ09059.1"/>
    <property type="molecule type" value="Genomic_DNA"/>
</dbReference>
<dbReference type="SUPFAM" id="SSF53790">
    <property type="entry name" value="Tetrapyrrole methylase"/>
    <property type="match status" value="1"/>
</dbReference>
<keyword evidence="5" id="KW-0949">S-adenosyl-L-methionine</keyword>
<dbReference type="UniPathway" id="UPA00148"/>
<evidence type="ECO:0000256" key="4">
    <source>
        <dbReference type="ARBA" id="ARBA00022679"/>
    </source>
</evidence>
<protein>
    <submittedName>
        <fullName evidence="7">Precorrin-6y C5,15-methyltransferase (Decarboxylating) subunit CbiE</fullName>
    </submittedName>
</protein>
<dbReference type="InterPro" id="IPR006365">
    <property type="entry name" value="Cbl_synth_CobL"/>
</dbReference>
<dbReference type="NCBIfam" id="TIGR02467">
    <property type="entry name" value="CbiE"/>
    <property type="match status" value="1"/>
</dbReference>
<organism evidence="7 8">
    <name type="scientific">Kangsaoukella pontilimi</name>
    <dbReference type="NCBI Taxonomy" id="2691042"/>
    <lineage>
        <taxon>Bacteria</taxon>
        <taxon>Pseudomonadati</taxon>
        <taxon>Pseudomonadota</taxon>
        <taxon>Alphaproteobacteria</taxon>
        <taxon>Rhodobacterales</taxon>
        <taxon>Paracoccaceae</taxon>
        <taxon>Kangsaoukella</taxon>
    </lineage>
</organism>
<dbReference type="InterPro" id="IPR050714">
    <property type="entry name" value="Cobalamin_biosynth_MTase"/>
</dbReference>
<dbReference type="Gene3D" id="3.40.50.150">
    <property type="entry name" value="Vaccinia Virus protein VP39"/>
    <property type="match status" value="1"/>
</dbReference>
<evidence type="ECO:0000259" key="6">
    <source>
        <dbReference type="Pfam" id="PF00590"/>
    </source>
</evidence>
<dbReference type="InterPro" id="IPR014008">
    <property type="entry name" value="Cbl_synth_MTase_CbiT"/>
</dbReference>
<dbReference type="AlphaFoldDB" id="A0A7C9NFY9"/>
<keyword evidence="4 7" id="KW-0808">Transferase</keyword>
<evidence type="ECO:0000313" key="8">
    <source>
        <dbReference type="Proteomes" id="UP000480350"/>
    </source>
</evidence>
<name>A0A7C9NFY9_9RHOB</name>
<dbReference type="SUPFAM" id="SSF53335">
    <property type="entry name" value="S-adenosyl-L-methionine-dependent methyltransferases"/>
    <property type="match status" value="1"/>
</dbReference>
<keyword evidence="3 7" id="KW-0489">Methyltransferase</keyword>
<dbReference type="InterPro" id="IPR000878">
    <property type="entry name" value="4pyrrol_Mease"/>
</dbReference>
<dbReference type="CDD" id="cd11644">
    <property type="entry name" value="Precorrin-6Y-MT"/>
    <property type="match status" value="1"/>
</dbReference>
<dbReference type="PANTHER" id="PTHR43182:SF1">
    <property type="entry name" value="COBALT-PRECORRIN-7 C(5)-METHYLTRANSFERASE"/>
    <property type="match status" value="1"/>
</dbReference>
<dbReference type="PIRSF" id="PIRSF036428">
    <property type="entry name" value="CobL"/>
    <property type="match status" value="1"/>
</dbReference>
<dbReference type="GO" id="GO:0009236">
    <property type="term" value="P:cobalamin biosynthetic process"/>
    <property type="evidence" value="ECO:0007669"/>
    <property type="project" value="UniProtKB-UniPathway"/>
</dbReference>
<evidence type="ECO:0000313" key="7">
    <source>
        <dbReference type="EMBL" id="MXQ09059.1"/>
    </source>
</evidence>
<dbReference type="GO" id="GO:0032259">
    <property type="term" value="P:methylation"/>
    <property type="evidence" value="ECO:0007669"/>
    <property type="project" value="UniProtKB-KW"/>
</dbReference>
<feature type="domain" description="Tetrapyrrole methylase" evidence="6">
    <location>
        <begin position="8"/>
        <end position="193"/>
    </location>
</feature>
<evidence type="ECO:0000256" key="3">
    <source>
        <dbReference type="ARBA" id="ARBA00022603"/>
    </source>
</evidence>
<dbReference type="PANTHER" id="PTHR43182">
    <property type="entry name" value="COBALT-PRECORRIN-6B C(15)-METHYLTRANSFERASE (DECARBOXYLATING)"/>
    <property type="match status" value="1"/>
</dbReference>
<sequence length="400" mass="41964">MAEVSPWLTLVGLGEDGPDGLSAASRAALAEAEVVIGPPRHLSLVPDAGAERIEWPVPFADGLTVLDGLRGRRVVALVSGDPFWFGAGRAIAARYEPGEWCALPVPSTFSLAASRLGWSLEDTLCLGLHAAPLERVRPHLAPDRRAIVLLRDGDAVRDLARYLTGVGFGASTLHILEALGGPRERITPARADALPEETFAHPVAVALAVVGEGRVVPVTNGLADEFFESDGQITKRPVRALALSALAPRPGELLWDIGGGSGSISVEWCLSHPSLRAICIEPRADRAARIGRNAATYGLDRLSVVEGAAPEALDGLDAPGAVFVGGGLTEALLADLENRLSPGTRLVAHSVTLETEALLTGAASRLGGTLMRVEISEAAPLGPKRGWKASYPVVQWQVVL</sequence>
<dbReference type="InterPro" id="IPR012818">
    <property type="entry name" value="CbiE"/>
</dbReference>
<dbReference type="Proteomes" id="UP000480350">
    <property type="component" value="Unassembled WGS sequence"/>
</dbReference>
<keyword evidence="8" id="KW-1185">Reference proteome</keyword>
<dbReference type="NCBIfam" id="TIGR02469">
    <property type="entry name" value="CbiT"/>
    <property type="match status" value="1"/>
</dbReference>
<gene>
    <name evidence="7" type="primary">cbiE</name>
    <name evidence="7" type="ORF">GQ651_14520</name>
</gene>
<accession>A0A7C9NFY9</accession>
<keyword evidence="2" id="KW-0169">Cobalamin biosynthesis</keyword>
<reference evidence="7 8" key="2">
    <citation type="submission" date="2020-03" db="EMBL/GenBank/DDBJ databases">
        <title>Kangsaoukella pontilimi gen. nov., sp. nov., a new member of the family Rhodobacteraceae isolated from a tidal mudflat.</title>
        <authorList>
            <person name="Kim I.S."/>
        </authorList>
    </citation>
    <scope>NUCLEOTIDE SEQUENCE [LARGE SCALE GENOMIC DNA]</scope>
    <source>
        <strain evidence="7 8">GH1-50</strain>
    </source>
</reference>
<dbReference type="Pfam" id="PF00590">
    <property type="entry name" value="TP_methylase"/>
    <property type="match status" value="1"/>
</dbReference>
<comment type="caution">
    <text evidence="7">The sequence shown here is derived from an EMBL/GenBank/DDBJ whole genome shotgun (WGS) entry which is preliminary data.</text>
</comment>
<dbReference type="RefSeq" id="WP_160764920.1">
    <property type="nucleotide sequence ID" value="NZ_WUPT01000002.1"/>
</dbReference>
<evidence type="ECO:0000256" key="5">
    <source>
        <dbReference type="ARBA" id="ARBA00022691"/>
    </source>
</evidence>
<dbReference type="Gene3D" id="3.40.1010.10">
    <property type="entry name" value="Cobalt-precorrin-4 Transmethylase, Domain 1"/>
    <property type="match status" value="1"/>
</dbReference>
<reference evidence="7 8" key="1">
    <citation type="submission" date="2019-12" db="EMBL/GenBank/DDBJ databases">
        <authorList>
            <person name="Lee S.D."/>
        </authorList>
    </citation>
    <scope>NUCLEOTIDE SEQUENCE [LARGE SCALE GENOMIC DNA]</scope>
    <source>
        <strain evidence="7 8">GH1-50</strain>
    </source>
</reference>
<dbReference type="InterPro" id="IPR035996">
    <property type="entry name" value="4pyrrol_Methylase_sf"/>
</dbReference>
<evidence type="ECO:0000256" key="1">
    <source>
        <dbReference type="ARBA" id="ARBA00004953"/>
    </source>
</evidence>
<comment type="pathway">
    <text evidence="1">Cofactor biosynthesis; adenosylcobalamin biosynthesis.</text>
</comment>